<feature type="transmembrane region" description="Helical" evidence="10">
    <location>
        <begin position="994"/>
        <end position="1016"/>
    </location>
</feature>
<keyword evidence="5" id="KW-0547">Nucleotide-binding</keyword>
<evidence type="ECO:0000256" key="5">
    <source>
        <dbReference type="ARBA" id="ARBA00022741"/>
    </source>
</evidence>
<name>A0A8K0P641_LADFU</name>
<keyword evidence="8 10" id="KW-0472">Membrane</keyword>
<dbReference type="OrthoDB" id="6500128at2759"/>
<dbReference type="InterPro" id="IPR003439">
    <property type="entry name" value="ABC_transporter-like_ATP-bd"/>
</dbReference>
<comment type="subcellular location">
    <subcellularLocation>
        <location evidence="1">Membrane</location>
        <topology evidence="1">Multi-pass membrane protein</topology>
    </subcellularLocation>
</comment>
<keyword evidence="14" id="KW-1185">Reference proteome</keyword>
<dbReference type="Gene3D" id="1.20.1560.10">
    <property type="entry name" value="ABC transporter type 1, transmembrane domain"/>
    <property type="match status" value="2"/>
</dbReference>
<dbReference type="Pfam" id="PF00005">
    <property type="entry name" value="ABC_tran"/>
    <property type="match status" value="2"/>
</dbReference>
<dbReference type="PANTHER" id="PTHR24223:SF456">
    <property type="entry name" value="MULTIDRUG RESISTANCE-ASSOCIATED PROTEIN LETHAL(2)03659"/>
    <property type="match status" value="1"/>
</dbReference>
<feature type="domain" description="ABC transporter" evidence="11">
    <location>
        <begin position="1062"/>
        <end position="1295"/>
    </location>
</feature>
<evidence type="ECO:0000259" key="11">
    <source>
        <dbReference type="PROSITE" id="PS50893"/>
    </source>
</evidence>
<evidence type="ECO:0000259" key="12">
    <source>
        <dbReference type="PROSITE" id="PS50929"/>
    </source>
</evidence>
<dbReference type="SMART" id="SM00382">
    <property type="entry name" value="AAA"/>
    <property type="match status" value="2"/>
</dbReference>
<evidence type="ECO:0000256" key="8">
    <source>
        <dbReference type="ARBA" id="ARBA00023136"/>
    </source>
</evidence>
<evidence type="ECO:0008006" key="15">
    <source>
        <dbReference type="Google" id="ProtNLM"/>
    </source>
</evidence>
<feature type="domain" description="ABC transmembrane type-1" evidence="12">
    <location>
        <begin position="784"/>
        <end position="1024"/>
    </location>
</feature>
<feature type="transmembrane region" description="Helical" evidence="10">
    <location>
        <begin position="231"/>
        <end position="250"/>
    </location>
</feature>
<dbReference type="CDD" id="cd03244">
    <property type="entry name" value="ABCC_MRP_domain2"/>
    <property type="match status" value="1"/>
</dbReference>
<evidence type="ECO:0000256" key="9">
    <source>
        <dbReference type="SAM" id="MobiDB-lite"/>
    </source>
</evidence>
<reference evidence="13" key="1">
    <citation type="submission" date="2013-04" db="EMBL/GenBank/DDBJ databases">
        <authorList>
            <person name="Qu J."/>
            <person name="Murali S.C."/>
            <person name="Bandaranaike D."/>
            <person name="Bellair M."/>
            <person name="Blankenburg K."/>
            <person name="Chao H."/>
            <person name="Dinh H."/>
            <person name="Doddapaneni H."/>
            <person name="Downs B."/>
            <person name="Dugan-Rocha S."/>
            <person name="Elkadiri S."/>
            <person name="Gnanaolivu R.D."/>
            <person name="Hernandez B."/>
            <person name="Javaid M."/>
            <person name="Jayaseelan J.C."/>
            <person name="Lee S."/>
            <person name="Li M."/>
            <person name="Ming W."/>
            <person name="Munidasa M."/>
            <person name="Muniz J."/>
            <person name="Nguyen L."/>
            <person name="Ongeri F."/>
            <person name="Osuji N."/>
            <person name="Pu L.-L."/>
            <person name="Puazo M."/>
            <person name="Qu C."/>
            <person name="Quiroz J."/>
            <person name="Raj R."/>
            <person name="Weissenberger G."/>
            <person name="Xin Y."/>
            <person name="Zou X."/>
            <person name="Han Y."/>
            <person name="Richards S."/>
            <person name="Worley K."/>
            <person name="Muzny D."/>
            <person name="Gibbs R."/>
        </authorList>
    </citation>
    <scope>NUCLEOTIDE SEQUENCE</scope>
    <source>
        <strain evidence="13">Sampled in the wild</strain>
    </source>
</reference>
<dbReference type="GO" id="GO:0005524">
    <property type="term" value="F:ATP binding"/>
    <property type="evidence" value="ECO:0007669"/>
    <property type="project" value="UniProtKB-KW"/>
</dbReference>
<reference evidence="13" key="2">
    <citation type="submission" date="2017-10" db="EMBL/GenBank/DDBJ databases">
        <title>Ladona fulva Genome sequencing and assembly.</title>
        <authorList>
            <person name="Murali S."/>
            <person name="Richards S."/>
            <person name="Bandaranaike D."/>
            <person name="Bellair M."/>
            <person name="Blankenburg K."/>
            <person name="Chao H."/>
            <person name="Dinh H."/>
            <person name="Doddapaneni H."/>
            <person name="Dugan-Rocha S."/>
            <person name="Elkadiri S."/>
            <person name="Gnanaolivu R."/>
            <person name="Hernandez B."/>
            <person name="Skinner E."/>
            <person name="Javaid M."/>
            <person name="Lee S."/>
            <person name="Li M."/>
            <person name="Ming W."/>
            <person name="Munidasa M."/>
            <person name="Muniz J."/>
            <person name="Nguyen L."/>
            <person name="Hughes D."/>
            <person name="Osuji N."/>
            <person name="Pu L.-L."/>
            <person name="Puazo M."/>
            <person name="Qu C."/>
            <person name="Quiroz J."/>
            <person name="Raj R."/>
            <person name="Weissenberger G."/>
            <person name="Xin Y."/>
            <person name="Zou X."/>
            <person name="Han Y."/>
            <person name="Worley K."/>
            <person name="Muzny D."/>
            <person name="Gibbs R."/>
        </authorList>
    </citation>
    <scope>NUCLEOTIDE SEQUENCE</scope>
    <source>
        <strain evidence="13">Sampled in the wild</strain>
    </source>
</reference>
<dbReference type="CDD" id="cd18593">
    <property type="entry name" value="ABC_6TM_MRP4_D1_like"/>
    <property type="match status" value="1"/>
</dbReference>
<feature type="transmembrane region" description="Helical" evidence="10">
    <location>
        <begin position="315"/>
        <end position="338"/>
    </location>
</feature>
<feature type="transmembrane region" description="Helical" evidence="10">
    <location>
        <begin position="784"/>
        <end position="808"/>
    </location>
</feature>
<keyword evidence="7 10" id="KW-1133">Transmembrane helix</keyword>
<dbReference type="InterPro" id="IPR030240">
    <property type="entry name" value="ABCC4_TMD1"/>
</dbReference>
<dbReference type="InterPro" id="IPR003593">
    <property type="entry name" value="AAA+_ATPase"/>
</dbReference>
<feature type="transmembrane region" description="Helical" evidence="10">
    <location>
        <begin position="865"/>
        <end position="897"/>
    </location>
</feature>
<dbReference type="FunFam" id="3.40.50.300:FF:000482">
    <property type="entry name" value="Multidrug resistance-associated protein member 4"/>
    <property type="match status" value="1"/>
</dbReference>
<feature type="transmembrane region" description="Helical" evidence="10">
    <location>
        <begin position="967"/>
        <end position="988"/>
    </location>
</feature>
<evidence type="ECO:0000313" key="13">
    <source>
        <dbReference type="EMBL" id="KAG8235221.1"/>
    </source>
</evidence>
<comment type="similarity">
    <text evidence="2">Belongs to the ABC transporter superfamily. ABCC family. Conjugate transporter (TC 3.A.1.208) subfamily.</text>
</comment>
<dbReference type="PROSITE" id="PS50929">
    <property type="entry name" value="ABC_TM1F"/>
    <property type="match status" value="2"/>
</dbReference>
<dbReference type="Gene3D" id="3.40.50.300">
    <property type="entry name" value="P-loop containing nucleotide triphosphate hydrolases"/>
    <property type="match status" value="2"/>
</dbReference>
<dbReference type="GO" id="GO:0140359">
    <property type="term" value="F:ABC-type transporter activity"/>
    <property type="evidence" value="ECO:0007669"/>
    <property type="project" value="InterPro"/>
</dbReference>
<evidence type="ECO:0000256" key="7">
    <source>
        <dbReference type="ARBA" id="ARBA00022989"/>
    </source>
</evidence>
<evidence type="ECO:0000256" key="10">
    <source>
        <dbReference type="SAM" id="Phobius"/>
    </source>
</evidence>
<dbReference type="InterPro" id="IPR036640">
    <property type="entry name" value="ABC1_TM_sf"/>
</dbReference>
<organism evidence="13 14">
    <name type="scientific">Ladona fulva</name>
    <name type="common">Scarce chaser dragonfly</name>
    <name type="synonym">Libellula fulva</name>
    <dbReference type="NCBI Taxonomy" id="123851"/>
    <lineage>
        <taxon>Eukaryota</taxon>
        <taxon>Metazoa</taxon>
        <taxon>Ecdysozoa</taxon>
        <taxon>Arthropoda</taxon>
        <taxon>Hexapoda</taxon>
        <taxon>Insecta</taxon>
        <taxon>Pterygota</taxon>
        <taxon>Palaeoptera</taxon>
        <taxon>Odonata</taxon>
        <taxon>Epiprocta</taxon>
        <taxon>Anisoptera</taxon>
        <taxon>Libelluloidea</taxon>
        <taxon>Libellulidae</taxon>
        <taxon>Ladona</taxon>
    </lineage>
</organism>
<dbReference type="GO" id="GO:0016887">
    <property type="term" value="F:ATP hydrolysis activity"/>
    <property type="evidence" value="ECO:0007669"/>
    <property type="project" value="InterPro"/>
</dbReference>
<dbReference type="EMBL" id="KZ308890">
    <property type="protein sequence ID" value="KAG8235221.1"/>
    <property type="molecule type" value="Genomic_DNA"/>
</dbReference>
<dbReference type="FunFam" id="3.40.50.300:FF:000163">
    <property type="entry name" value="Multidrug resistance-associated protein member 4"/>
    <property type="match status" value="1"/>
</dbReference>
<dbReference type="InterPro" id="IPR017871">
    <property type="entry name" value="ABC_transporter-like_CS"/>
</dbReference>
<feature type="region of interest" description="Disordered" evidence="9">
    <location>
        <begin position="634"/>
        <end position="669"/>
    </location>
</feature>
<feature type="transmembrane region" description="Helical" evidence="10">
    <location>
        <begin position="130"/>
        <end position="153"/>
    </location>
</feature>
<protein>
    <recommendedName>
        <fullName evidence="15">Multidrug resistance-associated protein lethal(2)03659</fullName>
    </recommendedName>
</protein>
<feature type="compositionally biased region" description="Polar residues" evidence="9">
    <location>
        <begin position="644"/>
        <end position="657"/>
    </location>
</feature>
<gene>
    <name evidence="13" type="ORF">J437_LFUL015913</name>
</gene>
<accession>A0A8K0P641</accession>
<proteinExistence type="inferred from homology"/>
<dbReference type="FunFam" id="1.20.1560.10:FF:000026">
    <property type="entry name" value="Multidrug resistance-associated protein lethal(2)03659"/>
    <property type="match status" value="1"/>
</dbReference>
<sequence length="1320" mass="147819">MDQGRKLKNRSPREDANVFSILFYWWTFDLFSKGYKKDLEADDLYCALQQHESKFLGDKLGRSWDKVIKNSKGKDASFLKALFLSFGWEYIIYGIIFAVLDISVRTAQPIFLGNLLRYFSPGSNDTLTNAYLYAGGIVISTGISIMVMHPYLMAILHLGMKVRVACCSLIYRKALRLSKSSLGKTTVGQIVNLMSNDVSRFDFIMIFAHYLWMAPLQSLIITYILYTKLGLSALIGVLVMILTIPLQSWLGKRTAVLRAKTAVRTDERVKLMSEIIIGIQVIKMYTWEKPFAKLVALARKYEIDKIRLTSFIRGVYLSFIIFTSRSAVYCTLLAYTLFGNEITAEKVFVLTSYYSIICFTMTMNFPQAIAQIAEASVSIKRIQTFLLHEEIPPVNAVAPSDKSVSGIDMQEVVAKWVPDSPEYTLNKVNLTIKTGMLVAVIGPVGSGKTSLLQAILHELPLKSGTIKTNGKISYASQEPWTFAGTVRQNILFGQPYDRARYNKVVKACALSHDFQQFPHGDSTLVGERGISLSGGQRARVTLARAVYNDADIYLLDDPLSAVDTHVGKHLFDECIDGYLSSKTRILVTHQLQYLKNVHQIILLNNGCIEAKGTYEELLATGLDFANLLKSDEEEEPGDSEKLLSRQNSRQSVRTISESGDVEEKEGKPNADEVKSLGTVSGVVYKKYFSAGGNFFIVTILFLLFFITQILASSCDFWLTFWTNMEELKMKMPYHPNYSENTTQPFLDEYLNITTMENFNSTLENNEHTEDMNSIYNIFTTENCVYIYSALIGATIIVSLGRSFLFFTICMRASTNLHNAMFQSISCATMKFFNTNPSGRILNRFSKDMGSIDELLPQCMVDALQIALSLVGIIIVVAVMNFWLLIPTIIIGVIFYLLRSMYLATSRSVKRLEGISRSPVFTHLSASLQGLTTIRAFGAQNVLAKEFDLHQDCHSSAWFMFITASRAFGLWVDLFCFLFIMLVTLSFLVMGFETYGGNVGLAITQAIGLTGMFQWGMRQSAEMENQMTAVERVLEYTNVEKEPAHESSPKRKPPAKWPTAGKIVFEKLFLYYDRSEPPVLKNLNLVINSCEKIGIVGRTGAGKSSLIAALFRLTDLEGSICIDGLEITVLGLHDLRSKISIIPQEPVIFSGTLRKNLDPFDEYPDYVLKKALEEVELQDVVDDLPGGLNAVMSEGGSNLSVGQRQLVCLARAIIRNNKILILDEATANVDPKMDAIIQKTIRTKFADCTVLTIAHRLHTVMDSDRVLVMEKGEAVEFDKPYILLQNKNGALYGLANKTGKTMADNLLKVAEEAYLKSSKES</sequence>
<feature type="domain" description="ABC transmembrane type-1" evidence="12">
    <location>
        <begin position="94"/>
        <end position="374"/>
    </location>
</feature>
<evidence type="ECO:0000256" key="2">
    <source>
        <dbReference type="ARBA" id="ARBA00009726"/>
    </source>
</evidence>
<keyword evidence="4 10" id="KW-0812">Transmembrane</keyword>
<keyword evidence="3" id="KW-0813">Transport</keyword>
<dbReference type="SUPFAM" id="SSF52540">
    <property type="entry name" value="P-loop containing nucleoside triphosphate hydrolases"/>
    <property type="match status" value="2"/>
</dbReference>
<feature type="transmembrane region" description="Helical" evidence="10">
    <location>
        <begin position="203"/>
        <end position="225"/>
    </location>
</feature>
<dbReference type="PROSITE" id="PS00211">
    <property type="entry name" value="ABC_TRANSPORTER_1"/>
    <property type="match status" value="2"/>
</dbReference>
<dbReference type="PROSITE" id="PS50893">
    <property type="entry name" value="ABC_TRANSPORTER_2"/>
    <property type="match status" value="2"/>
</dbReference>
<dbReference type="PANTHER" id="PTHR24223">
    <property type="entry name" value="ATP-BINDING CASSETTE SUB-FAMILY C"/>
    <property type="match status" value="1"/>
</dbReference>
<evidence type="ECO:0000313" key="14">
    <source>
        <dbReference type="Proteomes" id="UP000792457"/>
    </source>
</evidence>
<dbReference type="Pfam" id="PF00664">
    <property type="entry name" value="ABC_membrane"/>
    <property type="match status" value="2"/>
</dbReference>
<dbReference type="InterPro" id="IPR011527">
    <property type="entry name" value="ABC1_TM_dom"/>
</dbReference>
<feature type="domain" description="ABC transporter" evidence="11">
    <location>
        <begin position="407"/>
        <end position="630"/>
    </location>
</feature>
<dbReference type="Proteomes" id="UP000792457">
    <property type="component" value="Unassembled WGS sequence"/>
</dbReference>
<evidence type="ECO:0000256" key="6">
    <source>
        <dbReference type="ARBA" id="ARBA00022840"/>
    </source>
</evidence>
<feature type="transmembrane region" description="Helical" evidence="10">
    <location>
        <begin position="78"/>
        <end position="100"/>
    </location>
</feature>
<dbReference type="SUPFAM" id="SSF90123">
    <property type="entry name" value="ABC transporter transmembrane region"/>
    <property type="match status" value="2"/>
</dbReference>
<dbReference type="GO" id="GO:0016020">
    <property type="term" value="C:membrane"/>
    <property type="evidence" value="ECO:0007669"/>
    <property type="project" value="UniProtKB-SubCell"/>
</dbReference>
<dbReference type="InterPro" id="IPR027417">
    <property type="entry name" value="P-loop_NTPase"/>
</dbReference>
<dbReference type="FunFam" id="1.20.1560.10:FF:000014">
    <property type="entry name" value="Multidrug resistance-associated protein member 4"/>
    <property type="match status" value="1"/>
</dbReference>
<evidence type="ECO:0000256" key="3">
    <source>
        <dbReference type="ARBA" id="ARBA00022448"/>
    </source>
</evidence>
<dbReference type="InterPro" id="IPR050173">
    <property type="entry name" value="ABC_transporter_C-like"/>
</dbReference>
<feature type="transmembrane region" description="Helical" evidence="10">
    <location>
        <begin position="694"/>
        <end position="721"/>
    </location>
</feature>
<dbReference type="CDD" id="cd03250">
    <property type="entry name" value="ABCC_MRP_domain1"/>
    <property type="match status" value="1"/>
</dbReference>
<keyword evidence="6" id="KW-0067">ATP-binding</keyword>
<evidence type="ECO:0000256" key="4">
    <source>
        <dbReference type="ARBA" id="ARBA00022692"/>
    </source>
</evidence>
<evidence type="ECO:0000256" key="1">
    <source>
        <dbReference type="ARBA" id="ARBA00004141"/>
    </source>
</evidence>
<comment type="caution">
    <text evidence="13">The sequence shown here is derived from an EMBL/GenBank/DDBJ whole genome shotgun (WGS) entry which is preliminary data.</text>
</comment>